<dbReference type="EMBL" id="DVLP01000287">
    <property type="protein sequence ID" value="HIT75845.1"/>
    <property type="molecule type" value="Genomic_DNA"/>
</dbReference>
<feature type="non-terminal residue" evidence="3">
    <location>
        <position position="1"/>
    </location>
</feature>
<evidence type="ECO:0000313" key="4">
    <source>
        <dbReference type="Proteomes" id="UP000886842"/>
    </source>
</evidence>
<dbReference type="Proteomes" id="UP000886842">
    <property type="component" value="Unassembled WGS sequence"/>
</dbReference>
<dbReference type="InterPro" id="IPR012338">
    <property type="entry name" value="Beta-lactam/transpept-like"/>
</dbReference>
<dbReference type="InterPro" id="IPR050789">
    <property type="entry name" value="Diverse_Enzym_Activities"/>
</dbReference>
<gene>
    <name evidence="3" type="ORF">IAA98_09685</name>
</gene>
<organism evidence="3 4">
    <name type="scientific">Candidatus Avipropionibacterium avicola</name>
    <dbReference type="NCBI Taxonomy" id="2840701"/>
    <lineage>
        <taxon>Bacteria</taxon>
        <taxon>Bacillati</taxon>
        <taxon>Actinomycetota</taxon>
        <taxon>Actinomycetes</taxon>
        <taxon>Propionibacteriales</taxon>
        <taxon>Propionibacteriaceae</taxon>
        <taxon>Propionibacteriaceae incertae sedis</taxon>
        <taxon>Candidatus Avipropionibacterium</taxon>
    </lineage>
</organism>
<sequence>DAADLEQGWQSVMAHTEALPGEDHARFPGAVLLYAHQGRIVLHRGDGWAKRYADAESELDRGDWLETRTDTIHDMASVSKLFTSIVVMQQVEAGRIDLNRTVASYIPQFAEGGKEEVTVRMLLTHTSGFPSWIPLHSKYPDIESRIEAALVEPVQNDPGSTYLYSDLNLICLAVLAERQSGKGLAELVADGITTPLGMVDTGYNPPEEKWDRVAATEYQADPDRGLVWGQVHDENAWSLGGVAGHAGIFSTAKDMAALAQAILNGGWYGTERILSEESVTAMITNENTDFPGDDHGLGFEINQRWYMGGFASPRTVGHTGFTGTSLVIDHPSNSFVVLLTNRVHPSRDWGSVNPARLAAANGLADALRIAALEGKSYWQASEEPETESTLTLELPDEASEVRFGLFLDVESSDPFALETSVDDGETWQFCPYTLDNEQISEPIGRSGLRAWQRARATLPEAKKSPRQIRWAQERDKLYEGRGLLVDAIHVRDDSRVILDVEADPSLLDADGWTLTDA</sequence>
<evidence type="ECO:0000256" key="1">
    <source>
        <dbReference type="ARBA" id="ARBA00022801"/>
    </source>
</evidence>
<comment type="caution">
    <text evidence="3">The sequence shown here is derived from an EMBL/GenBank/DDBJ whole genome shotgun (WGS) entry which is preliminary data.</text>
</comment>
<dbReference type="PANTHER" id="PTHR43283">
    <property type="entry name" value="BETA-LACTAMASE-RELATED"/>
    <property type="match status" value="1"/>
</dbReference>
<keyword evidence="1" id="KW-0378">Hydrolase</keyword>
<dbReference type="SUPFAM" id="SSF56601">
    <property type="entry name" value="beta-lactamase/transpeptidase-like"/>
    <property type="match status" value="1"/>
</dbReference>
<feature type="domain" description="Beta-lactamase-related" evidence="2">
    <location>
        <begin position="24"/>
        <end position="360"/>
    </location>
</feature>
<dbReference type="AlphaFoldDB" id="A0A9D1GZW8"/>
<dbReference type="PANTHER" id="PTHR43283:SF11">
    <property type="entry name" value="BETA-LACTAMASE-RELATED DOMAIN-CONTAINING PROTEIN"/>
    <property type="match status" value="1"/>
</dbReference>
<evidence type="ECO:0000313" key="3">
    <source>
        <dbReference type="EMBL" id="HIT75845.1"/>
    </source>
</evidence>
<dbReference type="Pfam" id="PF00144">
    <property type="entry name" value="Beta-lactamase"/>
    <property type="match status" value="1"/>
</dbReference>
<dbReference type="Gene3D" id="3.40.710.10">
    <property type="entry name" value="DD-peptidase/beta-lactamase superfamily"/>
    <property type="match status" value="1"/>
</dbReference>
<proteinExistence type="predicted"/>
<protein>
    <submittedName>
        <fullName evidence="3">Beta-lactamase family protein</fullName>
    </submittedName>
</protein>
<reference evidence="3" key="1">
    <citation type="submission" date="2020-10" db="EMBL/GenBank/DDBJ databases">
        <authorList>
            <person name="Gilroy R."/>
        </authorList>
    </citation>
    <scope>NUCLEOTIDE SEQUENCE</scope>
    <source>
        <strain evidence="3">ChiGjej1B1-24693</strain>
    </source>
</reference>
<evidence type="ECO:0000259" key="2">
    <source>
        <dbReference type="Pfam" id="PF00144"/>
    </source>
</evidence>
<reference evidence="3" key="2">
    <citation type="journal article" date="2021" name="PeerJ">
        <title>Extensive microbial diversity within the chicken gut microbiome revealed by metagenomics and culture.</title>
        <authorList>
            <person name="Gilroy R."/>
            <person name="Ravi A."/>
            <person name="Getino M."/>
            <person name="Pursley I."/>
            <person name="Horton D.L."/>
            <person name="Alikhan N.F."/>
            <person name="Baker D."/>
            <person name="Gharbi K."/>
            <person name="Hall N."/>
            <person name="Watson M."/>
            <person name="Adriaenssens E.M."/>
            <person name="Foster-Nyarko E."/>
            <person name="Jarju S."/>
            <person name="Secka A."/>
            <person name="Antonio M."/>
            <person name="Oren A."/>
            <person name="Chaudhuri R.R."/>
            <person name="La Ragione R."/>
            <person name="Hildebrand F."/>
            <person name="Pallen M.J."/>
        </authorList>
    </citation>
    <scope>NUCLEOTIDE SEQUENCE</scope>
    <source>
        <strain evidence="3">ChiGjej1B1-24693</strain>
    </source>
</reference>
<dbReference type="InterPro" id="IPR001466">
    <property type="entry name" value="Beta-lactam-related"/>
</dbReference>
<accession>A0A9D1GZW8</accession>
<name>A0A9D1GZW8_9ACTN</name>
<dbReference type="GO" id="GO:0016787">
    <property type="term" value="F:hydrolase activity"/>
    <property type="evidence" value="ECO:0007669"/>
    <property type="project" value="UniProtKB-KW"/>
</dbReference>